<dbReference type="RefSeq" id="WP_302054843.1">
    <property type="nucleotide sequence ID" value="NZ_CP073809.1"/>
</dbReference>
<dbReference type="AlphaFoldDB" id="A0A9Q9F3J4"/>
<dbReference type="PANTHER" id="PTHR33154:SF18">
    <property type="entry name" value="ARSENICAL RESISTANCE OPERON REPRESSOR"/>
    <property type="match status" value="1"/>
</dbReference>
<dbReference type="InterPro" id="IPR036388">
    <property type="entry name" value="WH-like_DNA-bd_sf"/>
</dbReference>
<dbReference type="InterPro" id="IPR036390">
    <property type="entry name" value="WH_DNA-bd_sf"/>
</dbReference>
<dbReference type="GO" id="GO:0003700">
    <property type="term" value="F:DNA-binding transcription factor activity"/>
    <property type="evidence" value="ECO:0007669"/>
    <property type="project" value="InterPro"/>
</dbReference>
<dbReference type="KEGG" id="mequ:KFV11_01710"/>
<dbReference type="InterPro" id="IPR011991">
    <property type="entry name" value="ArsR-like_HTH"/>
</dbReference>
<dbReference type="InterPro" id="IPR001845">
    <property type="entry name" value="HTH_ArsR_DNA-bd_dom"/>
</dbReference>
<dbReference type="PRINTS" id="PR00778">
    <property type="entry name" value="HTHARSR"/>
</dbReference>
<protein>
    <submittedName>
        <fullName evidence="5">Winged helix-turn-helix transcriptional regulator</fullName>
    </submittedName>
</protein>
<sequence length="107" mass="12367">MDYERLSAVFKVLSDRNRLEIIDLLSCGPLCACDILKHFNVTQPTLSHHMKQLKDMDIVTSWKEGTRVMYALNCETTNRTMQFIDQLFTDSNHCMCGQITKESCCEL</sequence>
<gene>
    <name evidence="5" type="ORF">KFV11_01710</name>
</gene>
<keyword evidence="1" id="KW-0805">Transcription regulation</keyword>
<dbReference type="InterPro" id="IPR051081">
    <property type="entry name" value="HTH_MetalResp_TranReg"/>
</dbReference>
<dbReference type="PANTHER" id="PTHR33154">
    <property type="entry name" value="TRANSCRIPTIONAL REGULATOR, ARSR FAMILY"/>
    <property type="match status" value="1"/>
</dbReference>
<name>A0A9Q9F3J4_9STAP</name>
<evidence type="ECO:0000313" key="5">
    <source>
        <dbReference type="EMBL" id="UTH14114.1"/>
    </source>
</evidence>
<feature type="domain" description="HTH arsR-type" evidence="4">
    <location>
        <begin position="1"/>
        <end position="95"/>
    </location>
</feature>
<evidence type="ECO:0000313" key="6">
    <source>
        <dbReference type="Proteomes" id="UP001057381"/>
    </source>
</evidence>
<dbReference type="PROSITE" id="PS50987">
    <property type="entry name" value="HTH_ARSR_2"/>
    <property type="match status" value="1"/>
</dbReference>
<dbReference type="InterPro" id="IPR018334">
    <property type="entry name" value="ArsR_HTH"/>
</dbReference>
<dbReference type="NCBIfam" id="NF033788">
    <property type="entry name" value="HTH_metalloreg"/>
    <property type="match status" value="1"/>
</dbReference>
<dbReference type="GO" id="GO:0003677">
    <property type="term" value="F:DNA binding"/>
    <property type="evidence" value="ECO:0007669"/>
    <property type="project" value="UniProtKB-KW"/>
</dbReference>
<evidence type="ECO:0000259" key="4">
    <source>
        <dbReference type="PROSITE" id="PS50987"/>
    </source>
</evidence>
<organism evidence="5 6">
    <name type="scientific">Macrococcus equipercicus</name>
    <dbReference type="NCBI Taxonomy" id="69967"/>
    <lineage>
        <taxon>Bacteria</taxon>
        <taxon>Bacillati</taxon>
        <taxon>Bacillota</taxon>
        <taxon>Bacilli</taxon>
        <taxon>Bacillales</taxon>
        <taxon>Staphylococcaceae</taxon>
        <taxon>Macrococcus</taxon>
    </lineage>
</organism>
<dbReference type="SUPFAM" id="SSF46785">
    <property type="entry name" value="Winged helix' DNA-binding domain"/>
    <property type="match status" value="1"/>
</dbReference>
<evidence type="ECO:0000256" key="3">
    <source>
        <dbReference type="ARBA" id="ARBA00023163"/>
    </source>
</evidence>
<dbReference type="Proteomes" id="UP001057381">
    <property type="component" value="Chromosome"/>
</dbReference>
<keyword evidence="3" id="KW-0804">Transcription</keyword>
<dbReference type="EMBL" id="CP073809">
    <property type="protein sequence ID" value="UTH14114.1"/>
    <property type="molecule type" value="Genomic_DNA"/>
</dbReference>
<dbReference type="PROSITE" id="PS00846">
    <property type="entry name" value="HTH_ARSR_1"/>
    <property type="match status" value="1"/>
</dbReference>
<evidence type="ECO:0000256" key="1">
    <source>
        <dbReference type="ARBA" id="ARBA00023015"/>
    </source>
</evidence>
<dbReference type="SMART" id="SM00418">
    <property type="entry name" value="HTH_ARSR"/>
    <property type="match status" value="1"/>
</dbReference>
<dbReference type="Gene3D" id="1.10.10.10">
    <property type="entry name" value="Winged helix-like DNA-binding domain superfamily/Winged helix DNA-binding domain"/>
    <property type="match status" value="1"/>
</dbReference>
<reference evidence="5" key="1">
    <citation type="submission" date="2021-04" db="EMBL/GenBank/DDBJ databases">
        <title>Complete Genome Sequences of Macrococcus spp. from dog and cattle.</title>
        <authorList>
            <person name="Schwendener S."/>
            <person name="Perreten V."/>
        </authorList>
    </citation>
    <scope>NUCLEOTIDE SEQUENCE</scope>
    <source>
        <strain evidence="5">Epi0143-OL</strain>
    </source>
</reference>
<proteinExistence type="predicted"/>
<keyword evidence="2" id="KW-0238">DNA-binding</keyword>
<dbReference type="Pfam" id="PF01022">
    <property type="entry name" value="HTH_5"/>
    <property type="match status" value="1"/>
</dbReference>
<evidence type="ECO:0000256" key="2">
    <source>
        <dbReference type="ARBA" id="ARBA00023125"/>
    </source>
</evidence>
<accession>A0A9Q9F3J4</accession>
<dbReference type="CDD" id="cd00090">
    <property type="entry name" value="HTH_ARSR"/>
    <property type="match status" value="1"/>
</dbReference>